<dbReference type="InterPro" id="IPR015797">
    <property type="entry name" value="NUDIX_hydrolase-like_dom_sf"/>
</dbReference>
<dbReference type="GO" id="GO:0005829">
    <property type="term" value="C:cytosol"/>
    <property type="evidence" value="ECO:0007669"/>
    <property type="project" value="TreeGrafter"/>
</dbReference>
<comment type="cofactor">
    <cofactor evidence="2">
        <name>Zn(2+)</name>
        <dbReference type="ChEBI" id="CHEBI:29105"/>
    </cofactor>
</comment>
<dbReference type="Gene3D" id="3.90.79.20">
    <property type="match status" value="1"/>
</dbReference>
<accession>A0A849L548</accession>
<dbReference type="RefSeq" id="WP_171326326.1">
    <property type="nucleotide sequence ID" value="NZ_JABFBC010000002.1"/>
</dbReference>
<keyword evidence="8" id="KW-0520">NAD</keyword>
<name>A0A849L548_9RHOB</name>
<dbReference type="CDD" id="cd03429">
    <property type="entry name" value="NUDIX_NADH_pyrophosphatase_Nudt13"/>
    <property type="match status" value="1"/>
</dbReference>
<dbReference type="Pfam" id="PF00293">
    <property type="entry name" value="NUDIX"/>
    <property type="match status" value="1"/>
</dbReference>
<evidence type="ECO:0000256" key="10">
    <source>
        <dbReference type="RuleBase" id="RU003476"/>
    </source>
</evidence>
<dbReference type="InterPro" id="IPR015375">
    <property type="entry name" value="NADH_PPase-like_N"/>
</dbReference>
<evidence type="ECO:0000256" key="1">
    <source>
        <dbReference type="ARBA" id="ARBA00001946"/>
    </source>
</evidence>
<evidence type="ECO:0000256" key="7">
    <source>
        <dbReference type="ARBA" id="ARBA00022842"/>
    </source>
</evidence>
<evidence type="ECO:0000256" key="8">
    <source>
        <dbReference type="ARBA" id="ARBA00023027"/>
    </source>
</evidence>
<keyword evidence="7" id="KW-0460">Magnesium</keyword>
<feature type="domain" description="Nudix hydrolase" evidence="11">
    <location>
        <begin position="180"/>
        <end position="304"/>
    </location>
</feature>
<dbReference type="Pfam" id="PF09297">
    <property type="entry name" value="Zn_ribbon_NUD"/>
    <property type="match status" value="1"/>
</dbReference>
<dbReference type="Proteomes" id="UP000572377">
    <property type="component" value="Unassembled WGS sequence"/>
</dbReference>
<dbReference type="PANTHER" id="PTHR42904">
    <property type="entry name" value="NUDIX HYDROLASE, NUDC SUBFAMILY"/>
    <property type="match status" value="1"/>
</dbReference>
<dbReference type="EC" id="3.6.1.22" evidence="4"/>
<evidence type="ECO:0000259" key="11">
    <source>
        <dbReference type="PROSITE" id="PS51462"/>
    </source>
</evidence>
<dbReference type="PRINTS" id="PR00502">
    <property type="entry name" value="NUDIXFAMILY"/>
</dbReference>
<evidence type="ECO:0000313" key="13">
    <source>
        <dbReference type="Proteomes" id="UP000572377"/>
    </source>
</evidence>
<dbReference type="InterPro" id="IPR000086">
    <property type="entry name" value="NUDIX_hydrolase_dom"/>
</dbReference>
<organism evidence="12 13">
    <name type="scientific">Halovulum dunhuangense</name>
    <dbReference type="NCBI Taxonomy" id="1505036"/>
    <lineage>
        <taxon>Bacteria</taxon>
        <taxon>Pseudomonadati</taxon>
        <taxon>Pseudomonadota</taxon>
        <taxon>Alphaproteobacteria</taxon>
        <taxon>Rhodobacterales</taxon>
        <taxon>Paracoccaceae</taxon>
        <taxon>Halovulum</taxon>
    </lineage>
</organism>
<evidence type="ECO:0000256" key="2">
    <source>
        <dbReference type="ARBA" id="ARBA00001947"/>
    </source>
</evidence>
<dbReference type="SUPFAM" id="SSF55811">
    <property type="entry name" value="Nudix"/>
    <property type="match status" value="1"/>
</dbReference>
<dbReference type="InterPro" id="IPR050241">
    <property type="entry name" value="NAD-cap_RNA_hydrolase_NudC"/>
</dbReference>
<protein>
    <recommendedName>
        <fullName evidence="4">NAD(+) diphosphatase</fullName>
        <ecNumber evidence="4">3.6.1.22</ecNumber>
    </recommendedName>
</protein>
<sequence length="322" mass="34758">MQGQGGILFGGGRIDRAAHLREGAAGLMAAPGARSCVFWRGKPLFTGEAAPRLAWLAMEAPILQEAAEAPIFLGLEDGAPRFAHDISAWADPAADEAAMARFIDTSANRHPAMAADQAFLDLRATMALLDPDDAGDAAVAKGIFAWHDTHRHCARCGAPSTVSLAGWRRSCGTCGAHHFPRTDPVVIMLITHGERVLLGRSPAWPEGMYSLLAGFMEPGESIEAAVRREVQEETGIRVGAVGYIASQPWPFPASLMIGCWGVALEERITLDPAELEDAMWLTREEIMAERISPTPRIRPARRGAIAHHLIEEWLAGRIRVPG</sequence>
<proteinExistence type="inferred from homology"/>
<dbReference type="AlphaFoldDB" id="A0A849L548"/>
<evidence type="ECO:0000256" key="6">
    <source>
        <dbReference type="ARBA" id="ARBA00022801"/>
    </source>
</evidence>
<dbReference type="GO" id="GO:0035529">
    <property type="term" value="F:NADH pyrophosphatase activity"/>
    <property type="evidence" value="ECO:0007669"/>
    <property type="project" value="TreeGrafter"/>
</dbReference>
<evidence type="ECO:0000256" key="9">
    <source>
        <dbReference type="ARBA" id="ARBA00023679"/>
    </source>
</evidence>
<keyword evidence="5" id="KW-0479">Metal-binding</keyword>
<comment type="cofactor">
    <cofactor evidence="1">
        <name>Mg(2+)</name>
        <dbReference type="ChEBI" id="CHEBI:18420"/>
    </cofactor>
</comment>
<dbReference type="GO" id="GO:0019677">
    <property type="term" value="P:NAD+ catabolic process"/>
    <property type="evidence" value="ECO:0007669"/>
    <property type="project" value="TreeGrafter"/>
</dbReference>
<dbReference type="PROSITE" id="PS51462">
    <property type="entry name" value="NUDIX"/>
    <property type="match status" value="1"/>
</dbReference>
<dbReference type="PANTHER" id="PTHR42904:SF6">
    <property type="entry name" value="NAD-CAPPED RNA HYDROLASE NUDT12"/>
    <property type="match status" value="1"/>
</dbReference>
<reference evidence="12 13" key="1">
    <citation type="submission" date="2020-05" db="EMBL/GenBank/DDBJ databases">
        <title>Gimesia benthica sp. nov., a novel planctomycete isolated from a deep-sea water sample of the Northwest Indian Ocean.</title>
        <authorList>
            <person name="Wang J."/>
            <person name="Ruan C."/>
            <person name="Song L."/>
            <person name="Zhu Y."/>
            <person name="Li A."/>
            <person name="Zheng X."/>
            <person name="Wang L."/>
            <person name="Lu Z."/>
            <person name="Huang Y."/>
            <person name="Du W."/>
            <person name="Zhou Y."/>
            <person name="Huang L."/>
            <person name="Dai X."/>
        </authorList>
    </citation>
    <scope>NUCLEOTIDE SEQUENCE [LARGE SCALE GENOMIC DNA]</scope>
    <source>
        <strain evidence="12 13">YYQ-30</strain>
    </source>
</reference>
<keyword evidence="13" id="KW-1185">Reference proteome</keyword>
<evidence type="ECO:0000313" key="12">
    <source>
        <dbReference type="EMBL" id="NNU81486.1"/>
    </source>
</evidence>
<dbReference type="InterPro" id="IPR049734">
    <property type="entry name" value="NudC-like_C"/>
</dbReference>
<dbReference type="GO" id="GO:0046872">
    <property type="term" value="F:metal ion binding"/>
    <property type="evidence" value="ECO:0007669"/>
    <property type="project" value="UniProtKB-KW"/>
</dbReference>
<dbReference type="NCBIfam" id="NF001299">
    <property type="entry name" value="PRK00241.1"/>
    <property type="match status" value="1"/>
</dbReference>
<dbReference type="EMBL" id="JABFBC010000002">
    <property type="protein sequence ID" value="NNU81486.1"/>
    <property type="molecule type" value="Genomic_DNA"/>
</dbReference>
<evidence type="ECO:0000256" key="4">
    <source>
        <dbReference type="ARBA" id="ARBA00012381"/>
    </source>
</evidence>
<dbReference type="PROSITE" id="PS00893">
    <property type="entry name" value="NUDIX_BOX"/>
    <property type="match status" value="1"/>
</dbReference>
<comment type="catalytic activity">
    <reaction evidence="9">
        <text>a 5'-end NAD(+)-phospho-ribonucleoside in mRNA + H2O = a 5'-end phospho-adenosine-phospho-ribonucleoside in mRNA + beta-nicotinamide D-ribonucleotide + 2 H(+)</text>
        <dbReference type="Rhea" id="RHEA:60876"/>
        <dbReference type="Rhea" id="RHEA-COMP:15698"/>
        <dbReference type="Rhea" id="RHEA-COMP:15719"/>
        <dbReference type="ChEBI" id="CHEBI:14649"/>
        <dbReference type="ChEBI" id="CHEBI:15377"/>
        <dbReference type="ChEBI" id="CHEBI:15378"/>
        <dbReference type="ChEBI" id="CHEBI:144029"/>
        <dbReference type="ChEBI" id="CHEBI:144051"/>
    </reaction>
    <physiologicalReaction direction="left-to-right" evidence="9">
        <dbReference type="Rhea" id="RHEA:60877"/>
    </physiologicalReaction>
</comment>
<evidence type="ECO:0000256" key="3">
    <source>
        <dbReference type="ARBA" id="ARBA00009595"/>
    </source>
</evidence>
<gene>
    <name evidence="12" type="primary">nudC</name>
    <name evidence="12" type="ORF">HMH01_13685</name>
</gene>
<dbReference type="InterPro" id="IPR020084">
    <property type="entry name" value="NUDIX_hydrolase_CS"/>
</dbReference>
<dbReference type="InterPro" id="IPR020476">
    <property type="entry name" value="Nudix_hydrolase"/>
</dbReference>
<dbReference type="GO" id="GO:0006742">
    <property type="term" value="P:NADP+ catabolic process"/>
    <property type="evidence" value="ECO:0007669"/>
    <property type="project" value="TreeGrafter"/>
</dbReference>
<evidence type="ECO:0000256" key="5">
    <source>
        <dbReference type="ARBA" id="ARBA00022723"/>
    </source>
</evidence>
<keyword evidence="6 10" id="KW-0378">Hydrolase</keyword>
<dbReference type="Gene3D" id="3.90.79.10">
    <property type="entry name" value="Nucleoside Triphosphate Pyrophosphohydrolase"/>
    <property type="match status" value="1"/>
</dbReference>
<dbReference type="Pfam" id="PF09296">
    <property type="entry name" value="NUDIX-like"/>
    <property type="match status" value="1"/>
</dbReference>
<comment type="similarity">
    <text evidence="3">Belongs to the Nudix hydrolase family. NudC subfamily.</text>
</comment>
<comment type="caution">
    <text evidence="12">The sequence shown here is derived from an EMBL/GenBank/DDBJ whole genome shotgun (WGS) entry which is preliminary data.</text>
</comment>
<dbReference type="InterPro" id="IPR015376">
    <property type="entry name" value="Znr_NADH_PPase"/>
</dbReference>